<dbReference type="SUPFAM" id="SSF46894">
    <property type="entry name" value="C-terminal effector domain of the bipartite response regulators"/>
    <property type="match status" value="1"/>
</dbReference>
<feature type="modified residue" description="4-aspartylphosphate" evidence="5">
    <location>
        <position position="64"/>
    </location>
</feature>
<dbReference type="Pfam" id="PF00072">
    <property type="entry name" value="Response_reg"/>
    <property type="match status" value="1"/>
</dbReference>
<evidence type="ECO:0000313" key="9">
    <source>
        <dbReference type="Proteomes" id="UP001596004"/>
    </source>
</evidence>
<dbReference type="PROSITE" id="PS00622">
    <property type="entry name" value="HTH_LUXR_1"/>
    <property type="match status" value="1"/>
</dbReference>
<dbReference type="Gene3D" id="3.40.50.2300">
    <property type="match status" value="1"/>
</dbReference>
<dbReference type="Proteomes" id="UP001596004">
    <property type="component" value="Unassembled WGS sequence"/>
</dbReference>
<dbReference type="PRINTS" id="PR00038">
    <property type="entry name" value="HTHLUXR"/>
</dbReference>
<proteinExistence type="predicted"/>
<keyword evidence="2" id="KW-0805">Transcription regulation</keyword>
<dbReference type="InterPro" id="IPR039420">
    <property type="entry name" value="WalR-like"/>
</dbReference>
<dbReference type="PANTHER" id="PTHR43214">
    <property type="entry name" value="TWO-COMPONENT RESPONSE REGULATOR"/>
    <property type="match status" value="1"/>
</dbReference>
<dbReference type="InterPro" id="IPR011006">
    <property type="entry name" value="CheY-like_superfamily"/>
</dbReference>
<keyword evidence="3" id="KW-0238">DNA-binding</keyword>
<evidence type="ECO:0000256" key="5">
    <source>
        <dbReference type="PROSITE-ProRule" id="PRU00169"/>
    </source>
</evidence>
<dbReference type="CDD" id="cd17535">
    <property type="entry name" value="REC_NarL-like"/>
    <property type="match status" value="1"/>
</dbReference>
<dbReference type="SUPFAM" id="SSF52172">
    <property type="entry name" value="CheY-like"/>
    <property type="match status" value="1"/>
</dbReference>
<feature type="domain" description="HTH luxR-type" evidence="6">
    <location>
        <begin position="153"/>
        <end position="218"/>
    </location>
</feature>
<evidence type="ECO:0000256" key="1">
    <source>
        <dbReference type="ARBA" id="ARBA00022553"/>
    </source>
</evidence>
<keyword evidence="9" id="KW-1185">Reference proteome</keyword>
<reference evidence="9" key="1">
    <citation type="journal article" date="2019" name="Int. J. Syst. Evol. Microbiol.">
        <title>The Global Catalogue of Microorganisms (GCM) 10K type strain sequencing project: providing services to taxonomists for standard genome sequencing and annotation.</title>
        <authorList>
            <consortium name="The Broad Institute Genomics Platform"/>
            <consortium name="The Broad Institute Genome Sequencing Center for Infectious Disease"/>
            <person name="Wu L."/>
            <person name="Ma J."/>
        </authorList>
    </citation>
    <scope>NUCLEOTIDE SEQUENCE [LARGE SCALE GENOMIC DNA]</scope>
    <source>
        <strain evidence="9">CGMCC 4.7132</strain>
    </source>
</reference>
<dbReference type="PROSITE" id="PS50110">
    <property type="entry name" value="RESPONSE_REGULATORY"/>
    <property type="match status" value="1"/>
</dbReference>
<evidence type="ECO:0000256" key="3">
    <source>
        <dbReference type="ARBA" id="ARBA00023125"/>
    </source>
</evidence>
<dbReference type="SMART" id="SM00421">
    <property type="entry name" value="HTH_LUXR"/>
    <property type="match status" value="1"/>
</dbReference>
<protein>
    <submittedName>
        <fullName evidence="8">Response regulator</fullName>
    </submittedName>
</protein>
<dbReference type="SMART" id="SM00448">
    <property type="entry name" value="REC"/>
    <property type="match status" value="1"/>
</dbReference>
<evidence type="ECO:0000256" key="4">
    <source>
        <dbReference type="ARBA" id="ARBA00023163"/>
    </source>
</evidence>
<dbReference type="PROSITE" id="PS50043">
    <property type="entry name" value="HTH_LUXR_2"/>
    <property type="match status" value="1"/>
</dbReference>
<evidence type="ECO:0000256" key="2">
    <source>
        <dbReference type="ARBA" id="ARBA00023015"/>
    </source>
</evidence>
<dbReference type="EMBL" id="JBHSFP010000017">
    <property type="protein sequence ID" value="MFC4533823.1"/>
    <property type="molecule type" value="Genomic_DNA"/>
</dbReference>
<keyword evidence="4" id="KW-0804">Transcription</keyword>
<dbReference type="RefSeq" id="WP_380843625.1">
    <property type="nucleotide sequence ID" value="NZ_JBHSFP010000017.1"/>
</dbReference>
<dbReference type="PANTHER" id="PTHR43214:SF24">
    <property type="entry name" value="TRANSCRIPTIONAL REGULATORY PROTEIN NARL-RELATED"/>
    <property type="match status" value="1"/>
</dbReference>
<keyword evidence="1 5" id="KW-0597">Phosphoprotein</keyword>
<comment type="caution">
    <text evidence="8">The sequence shown here is derived from an EMBL/GenBank/DDBJ whole genome shotgun (WGS) entry which is preliminary data.</text>
</comment>
<gene>
    <name evidence="8" type="ORF">ACFO60_23930</name>
</gene>
<accession>A0ABV9CLF3</accession>
<dbReference type="InterPro" id="IPR016032">
    <property type="entry name" value="Sig_transdc_resp-reg_C-effctor"/>
</dbReference>
<dbReference type="InterPro" id="IPR058245">
    <property type="entry name" value="NreC/VraR/RcsB-like_REC"/>
</dbReference>
<feature type="domain" description="Response regulatory" evidence="7">
    <location>
        <begin position="13"/>
        <end position="129"/>
    </location>
</feature>
<dbReference type="CDD" id="cd06170">
    <property type="entry name" value="LuxR_C_like"/>
    <property type="match status" value="1"/>
</dbReference>
<name>A0ABV9CLF3_9ACTN</name>
<evidence type="ECO:0000259" key="7">
    <source>
        <dbReference type="PROSITE" id="PS50110"/>
    </source>
</evidence>
<sequence>MSCEEAQGSAPIRVLLADDHPVVRRGLAALLGTLAGMEVVAQAGTGEEALREVALNRPDVAVMDLRMPSLDGVEATRRIVRDHPGTAVLVLTMFHEDALVAEALRAGARGYLLKVAEQDEIERAIRAVAAGDVIFSGAVAERVLGQVTAGERAAPPLPQLSPREREVLDLMATGATNGAIAHRLGLAHKTVGNHISAIFFKLGVATRGEAIVMARDSGLGRRG</sequence>
<dbReference type="InterPro" id="IPR000792">
    <property type="entry name" value="Tscrpt_reg_LuxR_C"/>
</dbReference>
<organism evidence="8 9">
    <name type="scientific">Sphaerisporangium dianthi</name>
    <dbReference type="NCBI Taxonomy" id="1436120"/>
    <lineage>
        <taxon>Bacteria</taxon>
        <taxon>Bacillati</taxon>
        <taxon>Actinomycetota</taxon>
        <taxon>Actinomycetes</taxon>
        <taxon>Streptosporangiales</taxon>
        <taxon>Streptosporangiaceae</taxon>
        <taxon>Sphaerisporangium</taxon>
    </lineage>
</organism>
<dbReference type="Pfam" id="PF00196">
    <property type="entry name" value="GerE"/>
    <property type="match status" value="1"/>
</dbReference>
<dbReference type="InterPro" id="IPR001789">
    <property type="entry name" value="Sig_transdc_resp-reg_receiver"/>
</dbReference>
<evidence type="ECO:0000259" key="6">
    <source>
        <dbReference type="PROSITE" id="PS50043"/>
    </source>
</evidence>
<evidence type="ECO:0000313" key="8">
    <source>
        <dbReference type="EMBL" id="MFC4533823.1"/>
    </source>
</evidence>